<evidence type="ECO:0000256" key="7">
    <source>
        <dbReference type="ARBA" id="ARBA00022605"/>
    </source>
</evidence>
<keyword evidence="5 10" id="KW-0055">Arginine biosynthesis</keyword>
<dbReference type="Gene3D" id="3.40.50.620">
    <property type="entry name" value="HUPs"/>
    <property type="match status" value="1"/>
</dbReference>
<protein>
    <recommendedName>
        <fullName evidence="3 10">Argininosuccinate synthase</fullName>
        <ecNumber evidence="3 10">6.3.4.5</ecNumber>
    </recommendedName>
    <alternativeName>
        <fullName evidence="10">Citrulline--aspartate ligase</fullName>
    </alternativeName>
</protein>
<feature type="binding site" evidence="10">
    <location>
        <begin position="10"/>
        <end position="18"/>
    </location>
    <ligand>
        <name>ATP</name>
        <dbReference type="ChEBI" id="CHEBI:30616"/>
    </ligand>
</feature>
<dbReference type="KEGG" id="iod:EJO50_03790"/>
<dbReference type="InterPro" id="IPR014729">
    <property type="entry name" value="Rossmann-like_a/b/a_fold"/>
</dbReference>
<dbReference type="Proteomes" id="UP000282438">
    <property type="component" value="Chromosome"/>
</dbReference>
<evidence type="ECO:0000256" key="9">
    <source>
        <dbReference type="ARBA" id="ARBA00022840"/>
    </source>
</evidence>
<dbReference type="Gene3D" id="1.20.5.470">
    <property type="entry name" value="Single helix bin"/>
    <property type="match status" value="1"/>
</dbReference>
<dbReference type="GO" id="GO:0005524">
    <property type="term" value="F:ATP binding"/>
    <property type="evidence" value="ECO:0007669"/>
    <property type="project" value="UniProtKB-UniRule"/>
</dbReference>
<dbReference type="EMBL" id="CP034433">
    <property type="protein sequence ID" value="AZN35683.1"/>
    <property type="molecule type" value="Genomic_DNA"/>
</dbReference>
<dbReference type="PROSITE" id="PS00564">
    <property type="entry name" value="ARGININOSUCCIN_SYN_1"/>
    <property type="match status" value="1"/>
</dbReference>
<organism evidence="13 14">
    <name type="scientific">Iodobacter ciconiae</name>
    <dbReference type="NCBI Taxonomy" id="2496266"/>
    <lineage>
        <taxon>Bacteria</taxon>
        <taxon>Pseudomonadati</taxon>
        <taxon>Pseudomonadota</taxon>
        <taxon>Betaproteobacteria</taxon>
        <taxon>Neisseriales</taxon>
        <taxon>Chitinibacteraceae</taxon>
        <taxon>Iodobacter</taxon>
    </lineage>
</organism>
<dbReference type="FunFam" id="3.40.50.620:FF:000019">
    <property type="entry name" value="Argininosuccinate synthase"/>
    <property type="match status" value="1"/>
</dbReference>
<dbReference type="NCBIfam" id="NF001770">
    <property type="entry name" value="PRK00509.1"/>
    <property type="match status" value="1"/>
</dbReference>
<evidence type="ECO:0000313" key="14">
    <source>
        <dbReference type="Proteomes" id="UP000282438"/>
    </source>
</evidence>
<feature type="binding site" evidence="10">
    <location>
        <position position="278"/>
    </location>
    <ligand>
        <name>L-citrulline</name>
        <dbReference type="ChEBI" id="CHEBI:57743"/>
    </ligand>
</feature>
<sequence length="404" mass="45179">MSDVKKAVLAYSGGLDTSVILKWLQDTYQCEVVTFTADLGQGEELEPARQKAVQFGIKPENIFIDDLREEFVRDFVFPMFRANTVYEGEYLLGTSIARPLIAKRQIEIANLTGADAVSHGATGKGNDQVRFELGYYALRPDIKVIAPWREWDLNSREKLLDYAEKHGMDIAKKKNGGSPYSMDANLLHISYEGQVLENPAAEPEEDMWLWSVSPEQAPDAAEYVELEYEKGDITGINGVKMSPATVLATLNKLGGKHGIGRLDLVENRFVGMKSRGCYETPGGTIMLKAHRAIESICLDREVAHLKDELMPKYASLIYNGYWWAPERLMLQSMIDASQNHVNGWVRVKLYKGNVIVVGRDSKQSLFDANIATFEDDGGAYNQADAAGFIKLNALRMRIAAKLRK</sequence>
<dbReference type="Pfam" id="PF20979">
    <property type="entry name" value="Arginosuc_syn_C"/>
    <property type="match status" value="1"/>
</dbReference>
<keyword evidence="8 10" id="KW-0547">Nucleotide-binding</keyword>
<dbReference type="FunFam" id="3.90.1260.10:FF:000007">
    <property type="entry name" value="Argininosuccinate synthase"/>
    <property type="match status" value="1"/>
</dbReference>
<feature type="binding site" evidence="10">
    <location>
        <position position="126"/>
    </location>
    <ligand>
        <name>L-citrulline</name>
        <dbReference type="ChEBI" id="CHEBI:57743"/>
    </ligand>
</feature>
<dbReference type="SUPFAM" id="SSF69864">
    <property type="entry name" value="Argininosuccinate synthetase, C-terminal domain"/>
    <property type="match status" value="1"/>
</dbReference>
<evidence type="ECO:0000256" key="2">
    <source>
        <dbReference type="ARBA" id="ARBA00011881"/>
    </source>
</evidence>
<dbReference type="GO" id="GO:0004055">
    <property type="term" value="F:argininosuccinate synthase activity"/>
    <property type="evidence" value="ECO:0007669"/>
    <property type="project" value="UniProtKB-UniRule"/>
</dbReference>
<dbReference type="CDD" id="cd01999">
    <property type="entry name" value="ASS"/>
    <property type="match status" value="1"/>
</dbReference>
<feature type="binding site" evidence="10">
    <location>
        <position position="266"/>
    </location>
    <ligand>
        <name>L-citrulline</name>
        <dbReference type="ChEBI" id="CHEBI:57743"/>
    </ligand>
</feature>
<feature type="binding site" evidence="10">
    <location>
        <position position="190"/>
    </location>
    <ligand>
        <name>L-citrulline</name>
        <dbReference type="ChEBI" id="CHEBI:57743"/>
    </ligand>
</feature>
<dbReference type="RefSeq" id="WP_125971701.1">
    <property type="nucleotide sequence ID" value="NZ_CP034433.1"/>
</dbReference>
<dbReference type="SUPFAM" id="SSF52402">
    <property type="entry name" value="Adenine nucleotide alpha hydrolases-like"/>
    <property type="match status" value="1"/>
</dbReference>
<accession>A0A3S8ZQD0</accession>
<dbReference type="GO" id="GO:0000050">
    <property type="term" value="P:urea cycle"/>
    <property type="evidence" value="ECO:0007669"/>
    <property type="project" value="TreeGrafter"/>
</dbReference>
<dbReference type="PROSITE" id="PS00565">
    <property type="entry name" value="ARGININOSUCCIN_SYN_2"/>
    <property type="match status" value="1"/>
</dbReference>
<dbReference type="InterPro" id="IPR018223">
    <property type="entry name" value="Arginosuc_synth_CS"/>
</dbReference>
<evidence type="ECO:0000259" key="11">
    <source>
        <dbReference type="Pfam" id="PF00764"/>
    </source>
</evidence>
<feature type="binding site" evidence="10">
    <location>
        <position position="130"/>
    </location>
    <ligand>
        <name>L-citrulline</name>
        <dbReference type="ChEBI" id="CHEBI:57743"/>
    </ligand>
</feature>
<keyword evidence="6 10" id="KW-0436">Ligase</keyword>
<dbReference type="PANTHER" id="PTHR11587">
    <property type="entry name" value="ARGININOSUCCINATE SYNTHASE"/>
    <property type="match status" value="1"/>
</dbReference>
<dbReference type="GO" id="GO:0005737">
    <property type="term" value="C:cytoplasm"/>
    <property type="evidence" value="ECO:0007669"/>
    <property type="project" value="UniProtKB-SubCell"/>
</dbReference>
<evidence type="ECO:0000256" key="8">
    <source>
        <dbReference type="ARBA" id="ARBA00022741"/>
    </source>
</evidence>
<dbReference type="Pfam" id="PF00764">
    <property type="entry name" value="Arginosuc_synth"/>
    <property type="match status" value="1"/>
</dbReference>
<dbReference type="OrthoDB" id="9801641at2"/>
<feature type="binding site" evidence="10">
    <location>
        <position position="95"/>
    </location>
    <ligand>
        <name>L-citrulline</name>
        <dbReference type="ChEBI" id="CHEBI:57743"/>
    </ligand>
</feature>
<feature type="binding site" evidence="10">
    <location>
        <position position="37"/>
    </location>
    <ligand>
        <name>ATP</name>
        <dbReference type="ChEBI" id="CHEBI:30616"/>
    </ligand>
</feature>
<feature type="domain" description="Arginosuccinate synthase-like N-terminal" evidence="11">
    <location>
        <begin position="6"/>
        <end position="168"/>
    </location>
</feature>
<comment type="subcellular location">
    <subcellularLocation>
        <location evidence="10">Cytoplasm</location>
    </subcellularLocation>
</comment>
<proteinExistence type="inferred from homology"/>
<feature type="binding site" evidence="10">
    <location>
        <position position="120"/>
    </location>
    <ligand>
        <name>ATP</name>
        <dbReference type="ChEBI" id="CHEBI:30616"/>
    </ligand>
</feature>
<feature type="binding site" evidence="10">
    <location>
        <position position="90"/>
    </location>
    <ligand>
        <name>L-citrulline</name>
        <dbReference type="ChEBI" id="CHEBI:57743"/>
    </ligand>
</feature>
<comment type="pathway">
    <text evidence="1 10">Amino-acid biosynthesis; L-arginine biosynthesis; L-arginine from L-ornithine and carbamoyl phosphate: step 2/3.</text>
</comment>
<dbReference type="InterPro" id="IPR048267">
    <property type="entry name" value="Arginosuc_syn_N"/>
</dbReference>
<feature type="binding site" evidence="10">
    <location>
        <position position="126"/>
    </location>
    <ligand>
        <name>L-aspartate</name>
        <dbReference type="ChEBI" id="CHEBI:29991"/>
    </ligand>
</feature>
<dbReference type="InterPro" id="IPR024074">
    <property type="entry name" value="AS_cat/multimer_dom_body"/>
</dbReference>
<dbReference type="EC" id="6.3.4.5" evidence="3 10"/>
<feature type="binding site" evidence="10">
    <location>
        <position position="127"/>
    </location>
    <ligand>
        <name>L-aspartate</name>
        <dbReference type="ChEBI" id="CHEBI:29991"/>
    </ligand>
</feature>
<dbReference type="UniPathway" id="UPA00068">
    <property type="reaction ID" value="UER00113"/>
</dbReference>
<evidence type="ECO:0000256" key="4">
    <source>
        <dbReference type="ARBA" id="ARBA00022490"/>
    </source>
</evidence>
<dbReference type="GO" id="GO:0006526">
    <property type="term" value="P:L-arginine biosynthetic process"/>
    <property type="evidence" value="ECO:0007669"/>
    <property type="project" value="UniProtKB-UniRule"/>
</dbReference>
<keyword evidence="14" id="KW-1185">Reference proteome</keyword>
<dbReference type="Gene3D" id="3.90.1260.10">
    <property type="entry name" value="Argininosuccinate synthetase, chain A, domain 2"/>
    <property type="match status" value="1"/>
</dbReference>
<evidence type="ECO:0000256" key="5">
    <source>
        <dbReference type="ARBA" id="ARBA00022571"/>
    </source>
</evidence>
<evidence type="ECO:0000259" key="12">
    <source>
        <dbReference type="Pfam" id="PF20979"/>
    </source>
</evidence>
<keyword evidence="9 10" id="KW-0067">ATP-binding</keyword>
<dbReference type="InterPro" id="IPR023434">
    <property type="entry name" value="Arginosuc_synth_type_1_subfam"/>
</dbReference>
<comment type="subunit">
    <text evidence="2 10">Homotetramer.</text>
</comment>
<feature type="domain" description="Arginosuccinate synthase C-terminal" evidence="12">
    <location>
        <begin position="180"/>
        <end position="398"/>
    </location>
</feature>
<dbReference type="InterPro" id="IPR048268">
    <property type="entry name" value="Arginosuc_syn_C"/>
</dbReference>
<evidence type="ECO:0000313" key="13">
    <source>
        <dbReference type="EMBL" id="AZN35683.1"/>
    </source>
</evidence>
<dbReference type="PANTHER" id="PTHR11587:SF2">
    <property type="entry name" value="ARGININOSUCCINATE SYNTHASE"/>
    <property type="match status" value="1"/>
</dbReference>
<feature type="binding site" evidence="10">
    <location>
        <position position="122"/>
    </location>
    <ligand>
        <name>L-aspartate</name>
        <dbReference type="ChEBI" id="CHEBI:29991"/>
    </ligand>
</feature>
<dbReference type="NCBIfam" id="TIGR00032">
    <property type="entry name" value="argG"/>
    <property type="match status" value="1"/>
</dbReference>
<evidence type="ECO:0000256" key="3">
    <source>
        <dbReference type="ARBA" id="ARBA00012286"/>
    </source>
</evidence>
<dbReference type="GO" id="GO:0000053">
    <property type="term" value="P:argininosuccinate metabolic process"/>
    <property type="evidence" value="ECO:0007669"/>
    <property type="project" value="TreeGrafter"/>
</dbReference>
<comment type="catalytic activity">
    <reaction evidence="10">
        <text>L-citrulline + L-aspartate + ATP = 2-(N(omega)-L-arginino)succinate + AMP + diphosphate + H(+)</text>
        <dbReference type="Rhea" id="RHEA:10932"/>
        <dbReference type="ChEBI" id="CHEBI:15378"/>
        <dbReference type="ChEBI" id="CHEBI:29991"/>
        <dbReference type="ChEBI" id="CHEBI:30616"/>
        <dbReference type="ChEBI" id="CHEBI:33019"/>
        <dbReference type="ChEBI" id="CHEBI:57472"/>
        <dbReference type="ChEBI" id="CHEBI:57743"/>
        <dbReference type="ChEBI" id="CHEBI:456215"/>
        <dbReference type="EC" id="6.3.4.5"/>
    </reaction>
</comment>
<dbReference type="HAMAP" id="MF_00005">
    <property type="entry name" value="Arg_succ_synth_type1"/>
    <property type="match status" value="1"/>
</dbReference>
<feature type="binding site" evidence="10">
    <location>
        <position position="181"/>
    </location>
    <ligand>
        <name>L-citrulline</name>
        <dbReference type="ChEBI" id="CHEBI:57743"/>
    </ligand>
</feature>
<comment type="similarity">
    <text evidence="10">Belongs to the argininosuccinate synthase family. Type 1 subfamily.</text>
</comment>
<dbReference type="FunFam" id="1.20.5.470:FF:000001">
    <property type="entry name" value="Argininosuccinate synthase"/>
    <property type="match status" value="1"/>
</dbReference>
<keyword evidence="7 10" id="KW-0028">Amino-acid biosynthesis</keyword>
<dbReference type="AlphaFoldDB" id="A0A3S8ZQD0"/>
<evidence type="ECO:0000256" key="6">
    <source>
        <dbReference type="ARBA" id="ARBA00022598"/>
    </source>
</evidence>
<keyword evidence="4 10" id="KW-0963">Cytoplasm</keyword>
<reference evidence="13 14" key="1">
    <citation type="submission" date="2018-12" db="EMBL/GenBank/DDBJ databases">
        <title>Complete genome sequence of Iodobacter sp. H11R3.</title>
        <authorList>
            <person name="Bae J.-W."/>
        </authorList>
    </citation>
    <scope>NUCLEOTIDE SEQUENCE [LARGE SCALE GENOMIC DNA]</scope>
    <source>
        <strain evidence="13 14">H11R3</strain>
    </source>
</reference>
<evidence type="ECO:0000256" key="10">
    <source>
        <dbReference type="HAMAP-Rule" id="MF_00005"/>
    </source>
</evidence>
<dbReference type="InterPro" id="IPR001518">
    <property type="entry name" value="Arginosuc_synth"/>
</dbReference>
<name>A0A3S8ZQD0_9NEIS</name>
<gene>
    <name evidence="10" type="primary">argG</name>
    <name evidence="13" type="ORF">EJO50_03790</name>
</gene>
<evidence type="ECO:0000256" key="1">
    <source>
        <dbReference type="ARBA" id="ARBA00004967"/>
    </source>
</evidence>